<dbReference type="Proteomes" id="UP000886607">
    <property type="component" value="Unassembled WGS sequence"/>
</dbReference>
<proteinExistence type="predicted"/>
<gene>
    <name evidence="6" type="ORF">TK11N_04210</name>
    <name evidence="7" type="ORF">TK2N_04210</name>
</gene>
<organism evidence="7 8">
    <name type="scientific">Tetragenococcus koreensis</name>
    <dbReference type="NCBI Taxonomy" id="290335"/>
    <lineage>
        <taxon>Bacteria</taxon>
        <taxon>Bacillati</taxon>
        <taxon>Bacillota</taxon>
        <taxon>Bacilli</taxon>
        <taxon>Lactobacillales</taxon>
        <taxon>Enterococcaceae</taxon>
        <taxon>Tetragenococcus</taxon>
    </lineage>
</organism>
<sequence>MAYTEIEKKNIKAKLMENCEKSWAKYGYKKTNLEELCMHSGISKGGFYLFFDSKESLFCEVMIAVHKRFVQMIEDNLKAKLDKYQFAEVLKKVYREYIKIPFLVETTTPDFIAFMNRLSPEKLERLKEHNSYDLRDIIRQSDLIYQIDEELGISALGFVFKPLPKEQRVLSNQYETIDFMIDVLVEKIFV</sequence>
<dbReference type="Gene3D" id="1.10.357.10">
    <property type="entry name" value="Tetracycline Repressor, domain 2"/>
    <property type="match status" value="1"/>
</dbReference>
<dbReference type="EMBL" id="BKBQ01000005">
    <property type="protein sequence ID" value="GEQ53577.1"/>
    <property type="molecule type" value="Genomic_DNA"/>
</dbReference>
<protein>
    <submittedName>
        <fullName evidence="7">TetR family transcriptional regulator</fullName>
    </submittedName>
</protein>
<evidence type="ECO:0000313" key="6">
    <source>
        <dbReference type="EMBL" id="GEQ48569.1"/>
    </source>
</evidence>
<evidence type="ECO:0000256" key="1">
    <source>
        <dbReference type="ARBA" id="ARBA00023015"/>
    </source>
</evidence>
<reference evidence="7" key="1">
    <citation type="submission" date="2019-08" db="EMBL/GenBank/DDBJ databases">
        <authorList>
            <person name="Ishikawa M."/>
            <person name="Suzuki T."/>
            <person name="Matsutani M."/>
        </authorList>
    </citation>
    <scope>NUCLEOTIDE SEQUENCE</scope>
    <source>
        <strain evidence="7">7C1</strain>
        <strain evidence="6">8C4</strain>
    </source>
</reference>
<dbReference type="InterPro" id="IPR001647">
    <property type="entry name" value="HTH_TetR"/>
</dbReference>
<evidence type="ECO:0000256" key="3">
    <source>
        <dbReference type="ARBA" id="ARBA00023163"/>
    </source>
</evidence>
<dbReference type="Proteomes" id="UP000886597">
    <property type="component" value="Unassembled WGS sequence"/>
</dbReference>
<keyword evidence="9" id="KW-1185">Reference proteome</keyword>
<dbReference type="EMBL" id="BKBO01000005">
    <property type="protein sequence ID" value="GEQ48569.1"/>
    <property type="molecule type" value="Genomic_DNA"/>
</dbReference>
<dbReference type="InterPro" id="IPR009057">
    <property type="entry name" value="Homeodomain-like_sf"/>
</dbReference>
<dbReference type="PANTHER" id="PTHR47506">
    <property type="entry name" value="TRANSCRIPTIONAL REGULATORY PROTEIN"/>
    <property type="match status" value="1"/>
</dbReference>
<dbReference type="SUPFAM" id="SSF46689">
    <property type="entry name" value="Homeodomain-like"/>
    <property type="match status" value="1"/>
</dbReference>
<comment type="caution">
    <text evidence="7">The sequence shown here is derived from an EMBL/GenBank/DDBJ whole genome shotgun (WGS) entry which is preliminary data.</text>
</comment>
<evidence type="ECO:0000256" key="2">
    <source>
        <dbReference type="ARBA" id="ARBA00023125"/>
    </source>
</evidence>
<keyword evidence="2 4" id="KW-0238">DNA-binding</keyword>
<evidence type="ECO:0000313" key="7">
    <source>
        <dbReference type="EMBL" id="GEQ53577.1"/>
    </source>
</evidence>
<name>A0AAN4UAE7_9ENTE</name>
<keyword evidence="3" id="KW-0804">Transcription</keyword>
<reference evidence="7" key="2">
    <citation type="journal article" date="2020" name="Int. Dairy J.">
        <title>Lactic acid bacterial diversity in Brie cheese focusing on salt concentration and pH of isolation medium and characterisation of halophilic and alkaliphilic lactic acid bacterial isolates.</title>
        <authorList>
            <person name="Unno R."/>
            <person name="Matsutani M."/>
            <person name="Suzuki T."/>
            <person name="Kodama K."/>
            <person name="Matsushita H."/>
            <person name="Yamasato K."/>
            <person name="Koizumi Y."/>
            <person name="Ishikawa M."/>
        </authorList>
    </citation>
    <scope>NUCLEOTIDE SEQUENCE</scope>
    <source>
        <strain evidence="7">7C1</strain>
        <strain evidence="6">8C4</strain>
    </source>
</reference>
<dbReference type="PANTHER" id="PTHR47506:SF3">
    <property type="entry name" value="HTH-TYPE TRANSCRIPTIONAL REGULATOR LMRA"/>
    <property type="match status" value="1"/>
</dbReference>
<dbReference type="Pfam" id="PF00440">
    <property type="entry name" value="TetR_N"/>
    <property type="match status" value="1"/>
</dbReference>
<feature type="domain" description="HTH tetR-type" evidence="5">
    <location>
        <begin position="9"/>
        <end position="69"/>
    </location>
</feature>
<feature type="DNA-binding region" description="H-T-H motif" evidence="4">
    <location>
        <begin position="32"/>
        <end position="51"/>
    </location>
</feature>
<dbReference type="AlphaFoldDB" id="A0AAN4UAE7"/>
<evidence type="ECO:0000256" key="4">
    <source>
        <dbReference type="PROSITE-ProRule" id="PRU00335"/>
    </source>
</evidence>
<accession>A0AAN4UAE7</accession>
<evidence type="ECO:0000313" key="8">
    <source>
        <dbReference type="Proteomes" id="UP000886597"/>
    </source>
</evidence>
<evidence type="ECO:0000259" key="5">
    <source>
        <dbReference type="PROSITE" id="PS50977"/>
    </source>
</evidence>
<keyword evidence="1" id="KW-0805">Transcription regulation</keyword>
<evidence type="ECO:0000313" key="9">
    <source>
        <dbReference type="Proteomes" id="UP000886607"/>
    </source>
</evidence>
<dbReference type="GO" id="GO:0003677">
    <property type="term" value="F:DNA binding"/>
    <property type="evidence" value="ECO:0007669"/>
    <property type="project" value="UniProtKB-UniRule"/>
</dbReference>
<dbReference type="RefSeq" id="WP_202583516.1">
    <property type="nucleotide sequence ID" value="NZ_BKBO01000005.1"/>
</dbReference>
<dbReference type="PROSITE" id="PS50977">
    <property type="entry name" value="HTH_TETR_2"/>
    <property type="match status" value="1"/>
</dbReference>